<protein>
    <submittedName>
        <fullName evidence="1">Uncharacterized protein</fullName>
    </submittedName>
</protein>
<reference evidence="1 2" key="1">
    <citation type="submission" date="2009-04" db="EMBL/GenBank/DDBJ databases">
        <authorList>
            <person name="Weinstock G."/>
            <person name="Sodergren E."/>
            <person name="Clifton S."/>
            <person name="Fulton L."/>
            <person name="Fulton B."/>
            <person name="Courtney L."/>
            <person name="Fronick C."/>
            <person name="Harrison M."/>
            <person name="Strong C."/>
            <person name="Farmer C."/>
            <person name="Delahaunty K."/>
            <person name="Markovic C."/>
            <person name="Hall O."/>
            <person name="Minx P."/>
            <person name="Tomlinson C."/>
            <person name="Mitreva M."/>
            <person name="Nelson J."/>
            <person name="Hou S."/>
            <person name="Wollam A."/>
            <person name="Pepin K.H."/>
            <person name="Johnson M."/>
            <person name="Bhonagiri V."/>
            <person name="Nash W.E."/>
            <person name="Warren W."/>
            <person name="Chinwalla A."/>
            <person name="Mardis E.R."/>
            <person name="Wilson R.K."/>
        </authorList>
    </citation>
    <scope>NUCLEOTIDE SEQUENCE [LARGE SCALE GENOMIC DNA]</scope>
    <source>
        <strain evidence="1 2">DSM 13280</strain>
    </source>
</reference>
<name>C4F971_9ACTN</name>
<organism evidence="1 2">
    <name type="scientific">Collinsella intestinalis DSM 13280</name>
    <dbReference type="NCBI Taxonomy" id="521003"/>
    <lineage>
        <taxon>Bacteria</taxon>
        <taxon>Bacillati</taxon>
        <taxon>Actinomycetota</taxon>
        <taxon>Coriobacteriia</taxon>
        <taxon>Coriobacteriales</taxon>
        <taxon>Coriobacteriaceae</taxon>
        <taxon>Collinsella</taxon>
    </lineage>
</organism>
<dbReference type="STRING" id="521003.COLINT_02604"/>
<sequence>MMDVKRRPCVLGAVLVGSVAIAAMGLFAARVSFVNENALSYPVTRHALGREVDLEGSYAEYKTENTDGLSLTVEGARRMSCNQYLDKYVSDPSSYYPLLGDETDMEELTLLVLDIEIANNKQGDEDKGYLDSIGWSVVPDRARELWLRVDHSLFGASVPQIDGAFQLSVKPGTTFTVHVPFSALLNKRFPAAMGDVNRLPLDAGSYSFTVTNMPVRHVVDIEVK</sequence>
<dbReference type="Proteomes" id="UP000003295">
    <property type="component" value="Unassembled WGS sequence"/>
</dbReference>
<dbReference type="Pfam" id="PF16431">
    <property type="entry name" value="DUF5028"/>
    <property type="match status" value="1"/>
</dbReference>
<accession>C4F971</accession>
<dbReference type="HOGENOM" id="CLU_1233303_0_0_11"/>
<proteinExistence type="predicted"/>
<dbReference type="AlphaFoldDB" id="C4F971"/>
<evidence type="ECO:0000313" key="1">
    <source>
        <dbReference type="EMBL" id="EEP44559.1"/>
    </source>
</evidence>
<dbReference type="EMBL" id="ABXH02000013">
    <property type="protein sequence ID" value="EEP44559.1"/>
    <property type="molecule type" value="Genomic_DNA"/>
</dbReference>
<evidence type="ECO:0000313" key="2">
    <source>
        <dbReference type="Proteomes" id="UP000003295"/>
    </source>
</evidence>
<gene>
    <name evidence="1" type="ORF">COLINT_02604</name>
</gene>
<dbReference type="InterPro" id="IPR032209">
    <property type="entry name" value="DUF5028"/>
</dbReference>
<comment type="caution">
    <text evidence="1">The sequence shown here is derived from an EMBL/GenBank/DDBJ whole genome shotgun (WGS) entry which is preliminary data.</text>
</comment>
<dbReference type="eggNOG" id="ENOG50338K0">
    <property type="taxonomic scope" value="Bacteria"/>
</dbReference>